<dbReference type="SUPFAM" id="SSF56784">
    <property type="entry name" value="HAD-like"/>
    <property type="match status" value="1"/>
</dbReference>
<evidence type="ECO:0000313" key="1">
    <source>
        <dbReference type="EMBL" id="OOH95450.1"/>
    </source>
</evidence>
<keyword evidence="1" id="KW-0378">Hydrolase</keyword>
<dbReference type="SFLD" id="SFLDG01129">
    <property type="entry name" value="C1.5:_HAD__Beta-PGM__Phosphata"/>
    <property type="match status" value="1"/>
</dbReference>
<dbReference type="PANTHER" id="PTHR43434">
    <property type="entry name" value="PHOSPHOGLYCOLATE PHOSPHATASE"/>
    <property type="match status" value="1"/>
</dbReference>
<dbReference type="InterPro" id="IPR041492">
    <property type="entry name" value="HAD_2"/>
</dbReference>
<dbReference type="NCBIfam" id="TIGR03351">
    <property type="entry name" value="PhnX-like"/>
    <property type="match status" value="1"/>
</dbReference>
<keyword evidence="2" id="KW-1185">Reference proteome</keyword>
<dbReference type="InterPro" id="IPR023214">
    <property type="entry name" value="HAD_sf"/>
</dbReference>
<dbReference type="InterPro" id="IPR050155">
    <property type="entry name" value="HAD-like_hydrolase_sf"/>
</dbReference>
<proteinExistence type="predicted"/>
<dbReference type="PANTHER" id="PTHR43434:SF19">
    <property type="entry name" value="PHOSPHONOACETALDEHYDE HYDROLASE"/>
    <property type="match status" value="1"/>
</dbReference>
<comment type="caution">
    <text evidence="1">The sequence shown here is derived from an EMBL/GenBank/DDBJ whole genome shotgun (WGS) entry which is preliminary data.</text>
</comment>
<dbReference type="Gene3D" id="3.40.50.1000">
    <property type="entry name" value="HAD superfamily/HAD-like"/>
    <property type="match status" value="1"/>
</dbReference>
<dbReference type="GO" id="GO:0006281">
    <property type="term" value="P:DNA repair"/>
    <property type="evidence" value="ECO:0007669"/>
    <property type="project" value="TreeGrafter"/>
</dbReference>
<dbReference type="GO" id="GO:0008967">
    <property type="term" value="F:phosphoglycolate phosphatase activity"/>
    <property type="evidence" value="ECO:0007669"/>
    <property type="project" value="TreeGrafter"/>
</dbReference>
<dbReference type="InterPro" id="IPR023198">
    <property type="entry name" value="PGP-like_dom2"/>
</dbReference>
<gene>
    <name evidence="1" type="ORF">BMF97_08790</name>
</gene>
<dbReference type="Gene3D" id="1.10.150.240">
    <property type="entry name" value="Putative phosphatase, domain 2"/>
    <property type="match status" value="1"/>
</dbReference>
<dbReference type="InterPro" id="IPR022468">
    <property type="entry name" value="PhnX-like"/>
</dbReference>
<protein>
    <submittedName>
        <fullName evidence="1">HAD family hydrolase</fullName>
    </submittedName>
</protein>
<dbReference type="AlphaFoldDB" id="A0A1T3IPA4"/>
<dbReference type="OrthoDB" id="5504491at2"/>
<organism evidence="1 2">
    <name type="scientific">Elizabethkingia meningoseptica</name>
    <name type="common">Chryseobacterium meningosepticum</name>
    <dbReference type="NCBI Taxonomy" id="238"/>
    <lineage>
        <taxon>Bacteria</taxon>
        <taxon>Pseudomonadati</taxon>
        <taxon>Bacteroidota</taxon>
        <taxon>Flavobacteriia</taxon>
        <taxon>Flavobacteriales</taxon>
        <taxon>Weeksellaceae</taxon>
        <taxon>Elizabethkingia</taxon>
    </lineage>
</organism>
<dbReference type="EMBL" id="MPOG01000010">
    <property type="protein sequence ID" value="OOH95450.1"/>
    <property type="molecule type" value="Genomic_DNA"/>
</dbReference>
<evidence type="ECO:0000313" key="2">
    <source>
        <dbReference type="Proteomes" id="UP000188947"/>
    </source>
</evidence>
<dbReference type="eggNOG" id="COG0637">
    <property type="taxonomic scope" value="Bacteria"/>
</dbReference>
<accession>A0A1T3IPA4</accession>
<dbReference type="SFLD" id="SFLDG01135">
    <property type="entry name" value="C1.5.6:_HAD__Beta-PGM__Phospha"/>
    <property type="match status" value="1"/>
</dbReference>
<dbReference type="InterPro" id="IPR036412">
    <property type="entry name" value="HAD-like_sf"/>
</dbReference>
<dbReference type="Pfam" id="PF13419">
    <property type="entry name" value="HAD_2"/>
    <property type="match status" value="1"/>
</dbReference>
<dbReference type="GO" id="GO:0005829">
    <property type="term" value="C:cytosol"/>
    <property type="evidence" value="ECO:0007669"/>
    <property type="project" value="TreeGrafter"/>
</dbReference>
<dbReference type="RefSeq" id="WP_070905240.1">
    <property type="nucleotide sequence ID" value="NZ_CP016378.1"/>
</dbReference>
<sequence>MTNMKKIELVVFDMAGTTIDEDNLVYKTVQKVINEEGYHVTLEEVLQFGAGKEKLQAIKDVLHHCTEEQDVISPSEKIFENFKQALGKAYSEIKVKPVNGVAELFERLKKRGVKIALNTGYDAVTAGTLLQQVDWKVGHEVDALVTASDVVNGRPSPDMIRKAMELLSISNPEAVLKAGDSDIDIEEGKNAGCGITVGVLSGAQTREQLQLANPDYILESLAEVDQIIQD</sequence>
<dbReference type="Proteomes" id="UP000188947">
    <property type="component" value="Unassembled WGS sequence"/>
</dbReference>
<reference evidence="1 2" key="1">
    <citation type="submission" date="2016-11" db="EMBL/GenBank/DDBJ databases">
        <title>Genome sequence and comparative genomic analysis of clinical strain Elizabethkingia meningoseptica 61421 PRCM.</title>
        <authorList>
            <person name="Wang M."/>
            <person name="Hu S."/>
            <person name="Cao L."/>
            <person name="Jiang T."/>
            <person name="Zhou Y."/>
            <person name="Ming D."/>
        </authorList>
    </citation>
    <scope>NUCLEOTIDE SEQUENCE [LARGE SCALE GENOMIC DNA]</scope>
    <source>
        <strain evidence="1 2">61421 PRCM</strain>
    </source>
</reference>
<dbReference type="STRING" id="238.BBD35_07455"/>
<dbReference type="SFLD" id="SFLDS00003">
    <property type="entry name" value="Haloacid_Dehalogenase"/>
    <property type="match status" value="1"/>
</dbReference>
<name>A0A1T3IPA4_ELIME</name>